<keyword evidence="5 10" id="KW-0808">Transferase</keyword>
<dbReference type="PANTHER" id="PTHR34476">
    <property type="entry name" value="DNA-DIRECTED RNA POLYMERASE SUBUNIT OMEGA"/>
    <property type="match status" value="1"/>
</dbReference>
<evidence type="ECO:0000256" key="5">
    <source>
        <dbReference type="ARBA" id="ARBA00022679"/>
    </source>
</evidence>
<dbReference type="STRING" id="84035.SAMN05660742_103217"/>
<dbReference type="EMBL" id="FNZK01000003">
    <property type="protein sequence ID" value="SEJ11564.1"/>
    <property type="molecule type" value="Genomic_DNA"/>
</dbReference>
<keyword evidence="7 10" id="KW-0804">Transcription</keyword>
<reference evidence="11 12" key="1">
    <citation type="submission" date="2016-10" db="EMBL/GenBank/DDBJ databases">
        <authorList>
            <person name="de Groot N.N."/>
        </authorList>
    </citation>
    <scope>NUCLEOTIDE SEQUENCE [LARGE SCALE GENOMIC DNA]</scope>
    <source>
        <strain evidence="11 12">DSM 2179</strain>
    </source>
</reference>
<evidence type="ECO:0000256" key="1">
    <source>
        <dbReference type="ARBA" id="ARBA00006711"/>
    </source>
</evidence>
<dbReference type="InterPro" id="IPR036161">
    <property type="entry name" value="RPB6/omega-like_sf"/>
</dbReference>
<keyword evidence="6 10" id="KW-0548">Nucleotidyltransferase</keyword>
<organism evidence="11 12">
    <name type="scientific">Propionispira arboris</name>
    <dbReference type="NCBI Taxonomy" id="84035"/>
    <lineage>
        <taxon>Bacteria</taxon>
        <taxon>Bacillati</taxon>
        <taxon>Bacillota</taxon>
        <taxon>Negativicutes</taxon>
        <taxon>Selenomonadales</taxon>
        <taxon>Selenomonadaceae</taxon>
        <taxon>Propionispira</taxon>
    </lineage>
</organism>
<keyword evidence="12" id="KW-1185">Reference proteome</keyword>
<dbReference type="SMART" id="SM01409">
    <property type="entry name" value="RNA_pol_Rpb6"/>
    <property type="match status" value="1"/>
</dbReference>
<evidence type="ECO:0000256" key="8">
    <source>
        <dbReference type="ARBA" id="ARBA00029924"/>
    </source>
</evidence>
<evidence type="ECO:0000256" key="2">
    <source>
        <dbReference type="ARBA" id="ARBA00012418"/>
    </source>
</evidence>
<dbReference type="GO" id="GO:0006351">
    <property type="term" value="P:DNA-templated transcription"/>
    <property type="evidence" value="ECO:0007669"/>
    <property type="project" value="UniProtKB-UniRule"/>
</dbReference>
<evidence type="ECO:0000256" key="9">
    <source>
        <dbReference type="ARBA" id="ARBA00048552"/>
    </source>
</evidence>
<dbReference type="InterPro" id="IPR006110">
    <property type="entry name" value="Pol_omega/Rpo6/RPB6"/>
</dbReference>
<dbReference type="EC" id="2.7.7.6" evidence="2 10"/>
<dbReference type="Pfam" id="PF01192">
    <property type="entry name" value="RNA_pol_Rpb6"/>
    <property type="match status" value="1"/>
</dbReference>
<dbReference type="AlphaFoldDB" id="A0A1H6W8L3"/>
<name>A0A1H6W8L3_9FIRM</name>
<gene>
    <name evidence="10" type="primary">rpoZ</name>
    <name evidence="11" type="ORF">SAMN05660742_103217</name>
</gene>
<keyword evidence="4 10" id="KW-0240">DNA-directed RNA polymerase</keyword>
<evidence type="ECO:0000256" key="4">
    <source>
        <dbReference type="ARBA" id="ARBA00022478"/>
    </source>
</evidence>
<dbReference type="NCBIfam" id="TIGR00690">
    <property type="entry name" value="rpoZ"/>
    <property type="match status" value="1"/>
</dbReference>
<dbReference type="HAMAP" id="MF_00366">
    <property type="entry name" value="RNApol_bact_RpoZ"/>
    <property type="match status" value="1"/>
</dbReference>
<dbReference type="GO" id="GO:0003899">
    <property type="term" value="F:DNA-directed RNA polymerase activity"/>
    <property type="evidence" value="ECO:0007669"/>
    <property type="project" value="UniProtKB-UniRule"/>
</dbReference>
<dbReference type="GO" id="GO:0000428">
    <property type="term" value="C:DNA-directed RNA polymerase complex"/>
    <property type="evidence" value="ECO:0007669"/>
    <property type="project" value="UniProtKB-KW"/>
</dbReference>
<evidence type="ECO:0000256" key="6">
    <source>
        <dbReference type="ARBA" id="ARBA00022695"/>
    </source>
</evidence>
<dbReference type="GO" id="GO:0003677">
    <property type="term" value="F:DNA binding"/>
    <property type="evidence" value="ECO:0007669"/>
    <property type="project" value="UniProtKB-UniRule"/>
</dbReference>
<dbReference type="SUPFAM" id="SSF63562">
    <property type="entry name" value="RPB6/omega subunit-like"/>
    <property type="match status" value="1"/>
</dbReference>
<evidence type="ECO:0000256" key="3">
    <source>
        <dbReference type="ARBA" id="ARBA00013725"/>
    </source>
</evidence>
<evidence type="ECO:0000313" key="11">
    <source>
        <dbReference type="EMBL" id="SEJ11564.1"/>
    </source>
</evidence>
<dbReference type="RefSeq" id="WP_177177477.1">
    <property type="nucleotide sequence ID" value="NZ_FNZK01000003.1"/>
</dbReference>
<proteinExistence type="inferred from homology"/>
<dbReference type="Proteomes" id="UP000199662">
    <property type="component" value="Unassembled WGS sequence"/>
</dbReference>
<evidence type="ECO:0000256" key="7">
    <source>
        <dbReference type="ARBA" id="ARBA00023163"/>
    </source>
</evidence>
<dbReference type="Gene3D" id="3.90.940.10">
    <property type="match status" value="1"/>
</dbReference>
<protein>
    <recommendedName>
        <fullName evidence="3 10">DNA-directed RNA polymerase subunit omega</fullName>
        <shortName evidence="10">RNAP omega subunit</shortName>
        <ecNumber evidence="2 10">2.7.7.6</ecNumber>
    </recommendedName>
    <alternativeName>
        <fullName evidence="10">RNA polymerase omega subunit</fullName>
    </alternativeName>
    <alternativeName>
        <fullName evidence="8 10">Transcriptase subunit omega</fullName>
    </alternativeName>
</protein>
<dbReference type="InterPro" id="IPR003716">
    <property type="entry name" value="DNA-dir_RNA_pol_omega"/>
</dbReference>
<comment type="subunit">
    <text evidence="10">The RNAP catalytic core consists of 2 alpha, 1 beta, 1 beta' and 1 omega subunit. When a sigma factor is associated with the core the holoenzyme is formed, which can initiate transcription.</text>
</comment>
<accession>A0A1H6W8L3</accession>
<comment type="catalytic activity">
    <reaction evidence="9 10">
        <text>RNA(n) + a ribonucleoside 5'-triphosphate = RNA(n+1) + diphosphate</text>
        <dbReference type="Rhea" id="RHEA:21248"/>
        <dbReference type="Rhea" id="RHEA-COMP:14527"/>
        <dbReference type="Rhea" id="RHEA-COMP:17342"/>
        <dbReference type="ChEBI" id="CHEBI:33019"/>
        <dbReference type="ChEBI" id="CHEBI:61557"/>
        <dbReference type="ChEBI" id="CHEBI:140395"/>
        <dbReference type="EC" id="2.7.7.6"/>
    </reaction>
</comment>
<evidence type="ECO:0000313" key="12">
    <source>
        <dbReference type="Proteomes" id="UP000199662"/>
    </source>
</evidence>
<comment type="function">
    <text evidence="10">Promotes RNA polymerase assembly. Latches the N- and C-terminal regions of the beta' subunit thereby facilitating its interaction with the beta and alpha subunits.</text>
</comment>
<comment type="similarity">
    <text evidence="1 10">Belongs to the RNA polymerase subunit omega family.</text>
</comment>
<evidence type="ECO:0000256" key="10">
    <source>
        <dbReference type="HAMAP-Rule" id="MF_00366"/>
    </source>
</evidence>
<sequence length="70" mass="8053">MDMVNPTMDELLKKVDSKYTLVVLAAKRARQLLDGAELKVTMKSTKNVTNALEEIIEDRIKYERTKEVVK</sequence>
<dbReference type="PANTHER" id="PTHR34476:SF1">
    <property type="entry name" value="DNA-DIRECTED RNA POLYMERASE SUBUNIT OMEGA"/>
    <property type="match status" value="1"/>
</dbReference>